<evidence type="ECO:0000256" key="3">
    <source>
        <dbReference type="ARBA" id="ARBA00022776"/>
    </source>
</evidence>
<dbReference type="InterPro" id="IPR011989">
    <property type="entry name" value="ARM-like"/>
</dbReference>
<feature type="region of interest" description="Disordered" evidence="5">
    <location>
        <begin position="2065"/>
        <end position="2091"/>
    </location>
</feature>
<keyword evidence="3" id="KW-0498">Mitosis</keyword>
<gene>
    <name evidence="6" type="ORF">TTHERM_00824040</name>
</gene>
<keyword evidence="7" id="KW-1185">Reference proteome</keyword>
<dbReference type="PANTHER" id="PTHR12827">
    <property type="entry name" value="MEIOTIC CHECKPOINT REGULATOR TSG24 FAMILY MEMBER"/>
    <property type="match status" value="1"/>
</dbReference>
<protein>
    <submittedName>
        <fullName evidence="6">Uncharacterized protein</fullName>
    </submittedName>
</protein>
<evidence type="ECO:0000256" key="2">
    <source>
        <dbReference type="ARBA" id="ARBA00022618"/>
    </source>
</evidence>
<dbReference type="GeneID" id="7832276"/>
<sequence>MHHGHQTSPEKIQTFMNRNPFATDTVILDNQENLLEKDDNKISCFFAEINDLSEDLKYKRVQYDPSSKKDSIYKNREFNCTCQLQDKGIMIMSQGGSSFHLPLEQDVQAVHPMTEGLIIQFQIKKEIKFNDIMMMNRGFSNRNQFAMQEEFINFGVGNQLGGVNSMSENQLYSYVTLNKHPLNSLKVLGILKRSDESIIPWLESYEKIVYVSKDLPILVSYNRIHQRHAIHVIRANIEESEKENTKLNLTNNFYSLTHFNDLSQGFFPSSSSAAALGIPNSQIVTEIFFEESIKVNMMEKCQIIKTNNYGEFLIAMLIFDTTCYLKLYSLSFINNTQALDTTNFQVNALKNFVIINDVVDFYPFNLFQNEVSIPVISDIQKQIQRRRNDKFNQLKVLLSNECKLKSGILTLHKNGSFQLHNGLMKSLIKFDIQFPSVIPGSFRQIKNISEFKNGSAQLQFSDGQKLHMKISPQIQSPLITIIMNTLQHILDTELYHKMLSDVFRNCIDLNGFILPENKYQVNNSANLFQQTSKNTNEEFHNFLCYFIYLLKICNKNVHVGQSTKVQEEEGLLKKVKQQQSQSQILMEQYMQQPSSSISGQQAVPPGLAQSLNIQVGNAPQNIINQTNGVSNVRNQCKNWNKLLMSNYHQKNFELNNQLFKNPPNFVIPDSQANFPISQEMGTQAQANPPAQKPTHHRRSSDMPFNSDQGGAYGSNIYNANNSNMAQSNSNSGTQQPLFNSKIEVNVDKFYEQRIRILRILNLLYQDMKIQTIYKEYRENLAYFLYCYCTYLDFEYSSSYQDYYVREFPQILIRYQTDVRLQQLQIQFHYQKNLNWNKGSTANTNYPESLFIEKDVPDIFKWINYLFTSDNQTQKVEQIMPIMFKNTQKICKIFELMQLGLNASRTKISDLIKNKAQNLNNTIGFQMHGYGNLTNPSFPLFHQKVFYMKFFDQEKDKKNAKFSKIQEIFRDQNEILVFLYLIKKNIDQDFIESLSFGLKAPIYESLRLLKLNLPPQLYDITTKEGFKMIKREDIFQNRQIYIKKKNELPAYLSKVDFSQTINNLIRGTKNNQEQYILYDAHLHKQNNELIFEEVNRLLDTTKDIQIKQKYVEDISEEAFEVESQNVLRKFVTRRFSCLVGQGGFNFGSWSTYMTEIVKVPKINLSAVMPNDIKVTLDTKDEKDLNMCLWPEFHNGVATSLKLSKSVMNMNSENLKTWIFYQKPENVEYDHGGFLLGLGLLGYLDCLSPTDIFQYLKPNHEATSVGILLGIAASRIGKSDDSTSKTLCLHIPFLLPPSYDVEIPLNVQTTALIGVGLIHKGTSNRLITEMTLAQIGRKPLSDKCLDREGYSLAAGFSLGLINLGKGAQHTNIKDLELEERLIRFIEGGKIMDPPQSMLSTNFNTENKSSSIKEGNTVNTHVTAPGALIAISLLFLKSNDIKVAEKITIPNSFSTIENCNPNNILLKVMAKNIIMWDQISNTKEFIYNQIPELIRFIYEKSFKEVYQRYYLVYNVYEIDFSTVTSVYLNIIGGCIMAIGLKYAGTGDKKAVEVIINEISKMRKLKTSKCDLVNDPSAKSLIDQYTLFILYSVSVLSLSLVNAGTCDTHSIKIARVIRKKFQDSGTFHYGFNMAINMAIGFLTLGHGNYSFNRDDMSIAALLISIYPYFPNSPSDNKYHLQALRHFYVLAVEQKVFHAVSTDEKKVVNVQVELKYLANECIQVEKQFTPILLQESKKILSVKVVDDEYYGFEIDFAMNQKNPKVIYVKRKYSVQNSQAILSEIDSYEEKKRLQEYMKQIPYDKAFKLLEKKNFVITKNQLDYILPFRNKINQDKSSALVKHLDQLDTLYSQINQMIQDKENQICPYDDQLQIEQLIQLCIQEDRLELIEQQLHLLKDFKSFMNMDCIYLQNINILINFYENQKGIKGMQLQSSQLFNPQKINLMQYKLYKYFIDSYILNNQDQKAKDLIVSYFTQPENFQLERIDLSDFPTLQKLMKLNTVLNTPTKQDLLLIKKFFDKLTTIGQVQIKDEKEKLWSICQMCLFMSFPLCPQDLLNTITQLYLGSNDEQQSTADNNSSATAQTVNNQQNQQNSSN</sequence>
<dbReference type="GO" id="GO:0005680">
    <property type="term" value="C:anaphase-promoting complex"/>
    <property type="evidence" value="ECO:0007669"/>
    <property type="project" value="InterPro"/>
</dbReference>
<dbReference type="PANTHER" id="PTHR12827:SF3">
    <property type="entry name" value="ANAPHASE-PROMOTING COMPLEX SUBUNIT 1"/>
    <property type="match status" value="1"/>
</dbReference>
<dbReference type="Gene3D" id="1.25.10.10">
    <property type="entry name" value="Leucine-rich Repeat Variant"/>
    <property type="match status" value="2"/>
</dbReference>
<evidence type="ECO:0000313" key="6">
    <source>
        <dbReference type="EMBL" id="EAR83841.3"/>
    </source>
</evidence>
<dbReference type="Proteomes" id="UP000009168">
    <property type="component" value="Unassembled WGS sequence"/>
</dbReference>
<dbReference type="InterPro" id="IPR024990">
    <property type="entry name" value="Apc1"/>
</dbReference>
<keyword evidence="2" id="KW-0132">Cell division</keyword>
<accession>I7MCG3</accession>
<dbReference type="KEGG" id="tet:TTHERM_00824040"/>
<dbReference type="OrthoDB" id="296935at2759"/>
<evidence type="ECO:0000313" key="7">
    <source>
        <dbReference type="Proteomes" id="UP000009168"/>
    </source>
</evidence>
<reference evidence="7" key="1">
    <citation type="journal article" date="2006" name="PLoS Biol.">
        <title>Macronuclear genome sequence of the ciliate Tetrahymena thermophila, a model eukaryote.</title>
        <authorList>
            <person name="Eisen J.A."/>
            <person name="Coyne R.S."/>
            <person name="Wu M."/>
            <person name="Wu D."/>
            <person name="Thiagarajan M."/>
            <person name="Wortman J.R."/>
            <person name="Badger J.H."/>
            <person name="Ren Q."/>
            <person name="Amedeo P."/>
            <person name="Jones K.M."/>
            <person name="Tallon L.J."/>
            <person name="Delcher A.L."/>
            <person name="Salzberg S.L."/>
            <person name="Silva J.C."/>
            <person name="Haas B.J."/>
            <person name="Majoros W.H."/>
            <person name="Farzad M."/>
            <person name="Carlton J.M."/>
            <person name="Smith R.K. Jr."/>
            <person name="Garg J."/>
            <person name="Pearlman R.E."/>
            <person name="Karrer K.M."/>
            <person name="Sun L."/>
            <person name="Manning G."/>
            <person name="Elde N.C."/>
            <person name="Turkewitz A.P."/>
            <person name="Asai D.J."/>
            <person name="Wilkes D.E."/>
            <person name="Wang Y."/>
            <person name="Cai H."/>
            <person name="Collins K."/>
            <person name="Stewart B.A."/>
            <person name="Lee S.R."/>
            <person name="Wilamowska K."/>
            <person name="Weinberg Z."/>
            <person name="Ruzzo W.L."/>
            <person name="Wloga D."/>
            <person name="Gaertig J."/>
            <person name="Frankel J."/>
            <person name="Tsao C.-C."/>
            <person name="Gorovsky M.A."/>
            <person name="Keeling P.J."/>
            <person name="Waller R.F."/>
            <person name="Patron N.J."/>
            <person name="Cherry J.M."/>
            <person name="Stover N.A."/>
            <person name="Krieger C.J."/>
            <person name="del Toro C."/>
            <person name="Ryder H.F."/>
            <person name="Williamson S.C."/>
            <person name="Barbeau R.A."/>
            <person name="Hamilton E.P."/>
            <person name="Orias E."/>
        </authorList>
    </citation>
    <scope>NUCLEOTIDE SEQUENCE [LARGE SCALE GENOMIC DNA]</scope>
    <source>
        <strain evidence="7">SB210</strain>
    </source>
</reference>
<evidence type="ECO:0000256" key="1">
    <source>
        <dbReference type="ARBA" id="ARBA00010547"/>
    </source>
</evidence>
<evidence type="ECO:0000256" key="4">
    <source>
        <dbReference type="ARBA" id="ARBA00023306"/>
    </source>
</evidence>
<dbReference type="GO" id="GO:0060090">
    <property type="term" value="F:molecular adaptor activity"/>
    <property type="evidence" value="ECO:0007669"/>
    <property type="project" value="TreeGrafter"/>
</dbReference>
<dbReference type="RefSeq" id="XP_001031504.3">
    <property type="nucleotide sequence ID" value="XM_001031504.3"/>
</dbReference>
<proteinExistence type="inferred from homology"/>
<feature type="compositionally biased region" description="Low complexity" evidence="5">
    <location>
        <begin position="2081"/>
        <end position="2091"/>
    </location>
</feature>
<keyword evidence="4" id="KW-0131">Cell cycle</keyword>
<dbReference type="InParanoid" id="I7MCG3"/>
<dbReference type="GO" id="GO:0031145">
    <property type="term" value="P:anaphase-promoting complex-dependent catabolic process"/>
    <property type="evidence" value="ECO:0007669"/>
    <property type="project" value="TreeGrafter"/>
</dbReference>
<dbReference type="GO" id="GO:0070979">
    <property type="term" value="P:protein K11-linked ubiquitination"/>
    <property type="evidence" value="ECO:0007669"/>
    <property type="project" value="TreeGrafter"/>
</dbReference>
<feature type="region of interest" description="Disordered" evidence="5">
    <location>
        <begin position="681"/>
        <end position="705"/>
    </location>
</feature>
<dbReference type="eggNOG" id="KOG1858">
    <property type="taxonomic scope" value="Eukaryota"/>
</dbReference>
<evidence type="ECO:0000256" key="5">
    <source>
        <dbReference type="SAM" id="MobiDB-lite"/>
    </source>
</evidence>
<organism evidence="6 7">
    <name type="scientific">Tetrahymena thermophila (strain SB210)</name>
    <dbReference type="NCBI Taxonomy" id="312017"/>
    <lineage>
        <taxon>Eukaryota</taxon>
        <taxon>Sar</taxon>
        <taxon>Alveolata</taxon>
        <taxon>Ciliophora</taxon>
        <taxon>Intramacronucleata</taxon>
        <taxon>Oligohymenophorea</taxon>
        <taxon>Hymenostomatida</taxon>
        <taxon>Tetrahymenina</taxon>
        <taxon>Tetrahymenidae</taxon>
        <taxon>Tetrahymena</taxon>
    </lineage>
</organism>
<dbReference type="EMBL" id="GG662466">
    <property type="protein sequence ID" value="EAR83841.3"/>
    <property type="molecule type" value="Genomic_DNA"/>
</dbReference>
<comment type="similarity">
    <text evidence="1">Belongs to the APC1 family.</text>
</comment>
<feature type="compositionally biased region" description="Polar residues" evidence="5">
    <location>
        <begin position="2065"/>
        <end position="2080"/>
    </location>
</feature>
<name>I7MCG3_TETTS</name>
<dbReference type="GO" id="GO:0051301">
    <property type="term" value="P:cell division"/>
    <property type="evidence" value="ECO:0007669"/>
    <property type="project" value="UniProtKB-KW"/>
</dbReference>
<dbReference type="STRING" id="312017.I7MCG3"/>
<dbReference type="GO" id="GO:0007091">
    <property type="term" value="P:metaphase/anaphase transition of mitotic cell cycle"/>
    <property type="evidence" value="ECO:0007669"/>
    <property type="project" value="TreeGrafter"/>
</dbReference>